<keyword evidence="1" id="KW-0472">Membrane</keyword>
<dbReference type="RefSeq" id="WP_284233941.1">
    <property type="nucleotide sequence ID" value="NZ_BSUL01000001.1"/>
</dbReference>
<evidence type="ECO:0000313" key="2">
    <source>
        <dbReference type="EMBL" id="GMA29649.1"/>
    </source>
</evidence>
<feature type="transmembrane region" description="Helical" evidence="1">
    <location>
        <begin position="38"/>
        <end position="58"/>
    </location>
</feature>
<gene>
    <name evidence="2" type="ORF">GCM10025874_29020</name>
</gene>
<comment type="caution">
    <text evidence="2">The sequence shown here is derived from an EMBL/GenBank/DDBJ whole genome shotgun (WGS) entry which is preliminary data.</text>
</comment>
<keyword evidence="1" id="KW-0812">Transmembrane</keyword>
<reference evidence="2 3" key="1">
    <citation type="journal article" date="2014" name="Int. J. Syst. Evol. Microbiol.">
        <title>Complete genome sequence of Corynebacterium casei LMG S-19264T (=DSM 44701T), isolated from a smear-ripened cheese.</title>
        <authorList>
            <consortium name="US DOE Joint Genome Institute (JGI-PGF)"/>
            <person name="Walter F."/>
            <person name="Albersmeier A."/>
            <person name="Kalinowski J."/>
            <person name="Ruckert C."/>
        </authorList>
    </citation>
    <scope>NUCLEOTIDE SEQUENCE [LARGE SCALE GENOMIC DNA]</scope>
    <source>
        <strain evidence="2 3">NBRC 112289</strain>
    </source>
</reference>
<organism evidence="2 3">
    <name type="scientific">Arenivirga flava</name>
    <dbReference type="NCBI Taxonomy" id="1930060"/>
    <lineage>
        <taxon>Bacteria</taxon>
        <taxon>Bacillati</taxon>
        <taxon>Actinomycetota</taxon>
        <taxon>Actinomycetes</taxon>
        <taxon>Micrococcales</taxon>
        <taxon>Microbacteriaceae</taxon>
        <taxon>Arenivirga</taxon>
    </lineage>
</organism>
<name>A0AA37UG12_9MICO</name>
<feature type="transmembrane region" description="Helical" evidence="1">
    <location>
        <begin position="96"/>
        <end position="116"/>
    </location>
</feature>
<feature type="transmembrane region" description="Helical" evidence="1">
    <location>
        <begin position="64"/>
        <end position="84"/>
    </location>
</feature>
<accession>A0AA37UG12</accession>
<evidence type="ECO:0000313" key="3">
    <source>
        <dbReference type="Proteomes" id="UP001157160"/>
    </source>
</evidence>
<proteinExistence type="predicted"/>
<dbReference type="AlphaFoldDB" id="A0AA37UG12"/>
<keyword evidence="3" id="KW-1185">Reference proteome</keyword>
<evidence type="ECO:0000256" key="1">
    <source>
        <dbReference type="SAM" id="Phobius"/>
    </source>
</evidence>
<dbReference type="Proteomes" id="UP001157160">
    <property type="component" value="Unassembled WGS sequence"/>
</dbReference>
<dbReference type="EMBL" id="BSUL01000001">
    <property type="protein sequence ID" value="GMA29649.1"/>
    <property type="molecule type" value="Genomic_DNA"/>
</dbReference>
<protein>
    <submittedName>
        <fullName evidence="2">Uncharacterized protein</fullName>
    </submittedName>
</protein>
<feature type="transmembrane region" description="Helical" evidence="1">
    <location>
        <begin position="6"/>
        <end position="26"/>
    </location>
</feature>
<keyword evidence="1" id="KW-1133">Transmembrane helix</keyword>
<sequence>MSELLPSLIGLGIAAGYAVMFSLAAAGRTKGARNRLDGLAQASWALFGLVVAHRVVVWTAVPNVLWMLPVAIAAAGAALLVLRWRGLPTLPESRGARVAAVAQVVVMTAVSAALIAV</sequence>